<feature type="domain" description="CUB" evidence="6">
    <location>
        <begin position="1"/>
        <end position="117"/>
    </location>
</feature>
<evidence type="ECO:0000256" key="3">
    <source>
        <dbReference type="PROSITE-ProRule" id="PRU00059"/>
    </source>
</evidence>
<feature type="compositionally biased region" description="Low complexity" evidence="4">
    <location>
        <begin position="185"/>
        <end position="196"/>
    </location>
</feature>
<dbReference type="InterPro" id="IPR000859">
    <property type="entry name" value="CUB_dom"/>
</dbReference>
<keyword evidence="8" id="KW-1185">Reference proteome</keyword>
<protein>
    <submittedName>
        <fullName evidence="7">Putative cubilin-like</fullName>
    </submittedName>
</protein>
<keyword evidence="1" id="KW-0677">Repeat</keyword>
<keyword evidence="5" id="KW-0472">Membrane</keyword>
<feature type="compositionally biased region" description="Low complexity" evidence="4">
    <location>
        <begin position="148"/>
        <end position="157"/>
    </location>
</feature>
<evidence type="ECO:0000256" key="5">
    <source>
        <dbReference type="SAM" id="Phobius"/>
    </source>
</evidence>
<feature type="region of interest" description="Disordered" evidence="4">
    <location>
        <begin position="312"/>
        <end position="336"/>
    </location>
</feature>
<dbReference type="PANTHER" id="PTHR24251">
    <property type="entry name" value="OVOCHYMASE-RELATED"/>
    <property type="match status" value="1"/>
</dbReference>
<dbReference type="OrthoDB" id="9971251at2759"/>
<dbReference type="Gene3D" id="2.60.120.290">
    <property type="entry name" value="Spermadhesin, CUB domain"/>
    <property type="match status" value="1"/>
</dbReference>
<feature type="region of interest" description="Disordered" evidence="4">
    <location>
        <begin position="128"/>
        <end position="211"/>
    </location>
</feature>
<evidence type="ECO:0000256" key="2">
    <source>
        <dbReference type="ARBA" id="ARBA00023157"/>
    </source>
</evidence>
<evidence type="ECO:0000313" key="7">
    <source>
        <dbReference type="EMBL" id="PIK34758.1"/>
    </source>
</evidence>
<feature type="compositionally biased region" description="Polar residues" evidence="4">
    <location>
        <begin position="160"/>
        <end position="176"/>
    </location>
</feature>
<dbReference type="InterPro" id="IPR035914">
    <property type="entry name" value="Sperma_CUB_dom_sf"/>
</dbReference>
<proteinExistence type="predicted"/>
<keyword evidence="5" id="KW-0812">Transmembrane</keyword>
<dbReference type="Proteomes" id="UP000230750">
    <property type="component" value="Unassembled WGS sequence"/>
</dbReference>
<sequence>MVIDFTFKSGLIISERYPHNTGSIFIGWRIVVDGDYFIRLEFEDFGLYETDNCTLDYFQLFDGPAIDSDKEIGTWCWDNFTELMPNTFNSSNNSFYLLFRGHPDHSRKGFKAGYQAFLTTTTANTDSVSTEEDSLTITTEAHTISVADSTTTPSTDNSTERGGSSHTVIRTTTGSPSKHPFPEIDSSTTSSTDYSSELGETSPTVIGRTGSPSNNPFLEIAFLVPVSSGIFLFLLLCIVFCCFVACRRSKTDKDRSFRDATTENAREPANIESNSLNANAETSKTNIKSDPPISMKNEVICMNTFKNESSEGKPFTSIGKSDLPVPPNAIDSSSTKNAKSGVLYALPKENKRESEMMVNNAAYQSYDEDDSQENRPESFYYSSVNYAAIENEKLKQNGNMSDVIEGLELEMTPNIVYEGINDDTNGVYGENAPNYYTLETPYDESGREVGEKYDSLKIYEPV</sequence>
<dbReference type="STRING" id="307972.A0A2G8JGB5"/>
<evidence type="ECO:0000313" key="8">
    <source>
        <dbReference type="Proteomes" id="UP000230750"/>
    </source>
</evidence>
<dbReference type="Pfam" id="PF00431">
    <property type="entry name" value="CUB"/>
    <property type="match status" value="1"/>
</dbReference>
<dbReference type="CDD" id="cd00041">
    <property type="entry name" value="CUB"/>
    <property type="match status" value="1"/>
</dbReference>
<dbReference type="PANTHER" id="PTHR24251:SF30">
    <property type="entry name" value="MEMBRANE FRIZZLED-RELATED PROTEIN"/>
    <property type="match status" value="1"/>
</dbReference>
<keyword evidence="2" id="KW-1015">Disulfide bond</keyword>
<dbReference type="SMART" id="SM00042">
    <property type="entry name" value="CUB"/>
    <property type="match status" value="1"/>
</dbReference>
<dbReference type="AlphaFoldDB" id="A0A2G8JGB5"/>
<feature type="compositionally biased region" description="Polar residues" evidence="4">
    <location>
        <begin position="198"/>
        <end position="211"/>
    </location>
</feature>
<name>A0A2G8JGB5_STIJA</name>
<keyword evidence="5" id="KW-1133">Transmembrane helix</keyword>
<comment type="caution">
    <text evidence="7">The sequence shown here is derived from an EMBL/GenBank/DDBJ whole genome shotgun (WGS) entry which is preliminary data.</text>
</comment>
<accession>A0A2G8JGB5</accession>
<evidence type="ECO:0000256" key="4">
    <source>
        <dbReference type="SAM" id="MobiDB-lite"/>
    </source>
</evidence>
<dbReference type="EMBL" id="MRZV01002086">
    <property type="protein sequence ID" value="PIK34758.1"/>
    <property type="molecule type" value="Genomic_DNA"/>
</dbReference>
<organism evidence="7 8">
    <name type="scientific">Stichopus japonicus</name>
    <name type="common">Sea cucumber</name>
    <dbReference type="NCBI Taxonomy" id="307972"/>
    <lineage>
        <taxon>Eukaryota</taxon>
        <taxon>Metazoa</taxon>
        <taxon>Echinodermata</taxon>
        <taxon>Eleutherozoa</taxon>
        <taxon>Echinozoa</taxon>
        <taxon>Holothuroidea</taxon>
        <taxon>Aspidochirotacea</taxon>
        <taxon>Aspidochirotida</taxon>
        <taxon>Stichopodidae</taxon>
        <taxon>Apostichopus</taxon>
    </lineage>
</organism>
<evidence type="ECO:0000259" key="6">
    <source>
        <dbReference type="PROSITE" id="PS01180"/>
    </source>
</evidence>
<gene>
    <name evidence="7" type="ORF">BSL78_28415</name>
</gene>
<evidence type="ECO:0000256" key="1">
    <source>
        <dbReference type="ARBA" id="ARBA00022737"/>
    </source>
</evidence>
<reference evidence="7 8" key="1">
    <citation type="journal article" date="2017" name="PLoS Biol.">
        <title>The sea cucumber genome provides insights into morphological evolution and visceral regeneration.</title>
        <authorList>
            <person name="Zhang X."/>
            <person name="Sun L."/>
            <person name="Yuan J."/>
            <person name="Sun Y."/>
            <person name="Gao Y."/>
            <person name="Zhang L."/>
            <person name="Li S."/>
            <person name="Dai H."/>
            <person name="Hamel J.F."/>
            <person name="Liu C."/>
            <person name="Yu Y."/>
            <person name="Liu S."/>
            <person name="Lin W."/>
            <person name="Guo K."/>
            <person name="Jin S."/>
            <person name="Xu P."/>
            <person name="Storey K.B."/>
            <person name="Huan P."/>
            <person name="Zhang T."/>
            <person name="Zhou Y."/>
            <person name="Zhang J."/>
            <person name="Lin C."/>
            <person name="Li X."/>
            <person name="Xing L."/>
            <person name="Huo D."/>
            <person name="Sun M."/>
            <person name="Wang L."/>
            <person name="Mercier A."/>
            <person name="Li F."/>
            <person name="Yang H."/>
            <person name="Xiang J."/>
        </authorList>
    </citation>
    <scope>NUCLEOTIDE SEQUENCE [LARGE SCALE GENOMIC DNA]</scope>
    <source>
        <strain evidence="7">Shaxun</strain>
        <tissue evidence="7">Muscle</tissue>
    </source>
</reference>
<dbReference type="SUPFAM" id="SSF49854">
    <property type="entry name" value="Spermadhesin, CUB domain"/>
    <property type="match status" value="1"/>
</dbReference>
<comment type="caution">
    <text evidence="3">Lacks conserved residue(s) required for the propagation of feature annotation.</text>
</comment>
<feature type="transmembrane region" description="Helical" evidence="5">
    <location>
        <begin position="220"/>
        <end position="246"/>
    </location>
</feature>
<dbReference type="PROSITE" id="PS01180">
    <property type="entry name" value="CUB"/>
    <property type="match status" value="1"/>
</dbReference>